<dbReference type="EMBL" id="JACSPO010000001">
    <property type="protein sequence ID" value="MBD8060928.1"/>
    <property type="molecule type" value="Genomic_DNA"/>
</dbReference>
<name>A0ABR8YYR0_9MICO</name>
<accession>A0ABR8YYR0</accession>
<dbReference type="Proteomes" id="UP000661894">
    <property type="component" value="Unassembled WGS sequence"/>
</dbReference>
<dbReference type="Pfam" id="PF00753">
    <property type="entry name" value="Lactamase_B"/>
    <property type="match status" value="1"/>
</dbReference>
<dbReference type="Gene3D" id="3.60.15.10">
    <property type="entry name" value="Ribonuclease Z/Hydroxyacylglutathione hydrolase-like"/>
    <property type="match status" value="1"/>
</dbReference>
<organism evidence="2 3">
    <name type="scientific">Oceanitalea stevensii</name>
    <dbReference type="NCBI Taxonomy" id="2763072"/>
    <lineage>
        <taxon>Bacteria</taxon>
        <taxon>Bacillati</taxon>
        <taxon>Actinomycetota</taxon>
        <taxon>Actinomycetes</taxon>
        <taxon>Micrococcales</taxon>
        <taxon>Bogoriellaceae</taxon>
        <taxon>Georgenia</taxon>
    </lineage>
</organism>
<dbReference type="InterPro" id="IPR050855">
    <property type="entry name" value="NDM-1-like"/>
</dbReference>
<dbReference type="SMART" id="SM00849">
    <property type="entry name" value="Lactamase_B"/>
    <property type="match status" value="1"/>
</dbReference>
<dbReference type="PANTHER" id="PTHR42951">
    <property type="entry name" value="METALLO-BETA-LACTAMASE DOMAIN-CONTAINING"/>
    <property type="match status" value="1"/>
</dbReference>
<proteinExistence type="predicted"/>
<evidence type="ECO:0000259" key="1">
    <source>
        <dbReference type="SMART" id="SM00849"/>
    </source>
</evidence>
<gene>
    <name evidence="2" type="ORF">H9624_01165</name>
</gene>
<dbReference type="InterPro" id="IPR036866">
    <property type="entry name" value="RibonucZ/Hydroxyglut_hydro"/>
</dbReference>
<evidence type="ECO:0000313" key="2">
    <source>
        <dbReference type="EMBL" id="MBD8060928.1"/>
    </source>
</evidence>
<dbReference type="CDD" id="cd06262">
    <property type="entry name" value="metallo-hydrolase-like_MBL-fold"/>
    <property type="match status" value="1"/>
</dbReference>
<feature type="domain" description="Metallo-beta-lactamase" evidence="1">
    <location>
        <begin position="19"/>
        <end position="200"/>
    </location>
</feature>
<protein>
    <submittedName>
        <fullName evidence="2">MBL fold metallo-hydrolase</fullName>
    </submittedName>
</protein>
<dbReference type="SUPFAM" id="SSF56281">
    <property type="entry name" value="Metallo-hydrolase/oxidoreductase"/>
    <property type="match status" value="1"/>
</dbReference>
<keyword evidence="3" id="KW-1185">Reference proteome</keyword>
<dbReference type="RefSeq" id="WP_251838077.1">
    <property type="nucleotide sequence ID" value="NZ_JACSPO010000001.1"/>
</dbReference>
<evidence type="ECO:0000313" key="3">
    <source>
        <dbReference type="Proteomes" id="UP000661894"/>
    </source>
</evidence>
<dbReference type="InterPro" id="IPR001279">
    <property type="entry name" value="Metallo-B-lactamas"/>
</dbReference>
<comment type="caution">
    <text evidence="2">The sequence shown here is derived from an EMBL/GenBank/DDBJ whole genome shotgun (WGS) entry which is preliminary data.</text>
</comment>
<reference evidence="2 3" key="1">
    <citation type="submission" date="2020-08" db="EMBL/GenBank/DDBJ databases">
        <title>A Genomic Blueprint of the Chicken Gut Microbiome.</title>
        <authorList>
            <person name="Gilroy R."/>
            <person name="Ravi A."/>
            <person name="Getino M."/>
            <person name="Pursley I."/>
            <person name="Horton D.L."/>
            <person name="Alikhan N.-F."/>
            <person name="Baker D."/>
            <person name="Gharbi K."/>
            <person name="Hall N."/>
            <person name="Watson M."/>
            <person name="Adriaenssens E.M."/>
            <person name="Foster-Nyarko E."/>
            <person name="Jarju S."/>
            <person name="Secka A."/>
            <person name="Antonio M."/>
            <person name="Oren A."/>
            <person name="Chaudhuri R."/>
            <person name="La Ragione R.M."/>
            <person name="Hildebrand F."/>
            <person name="Pallen M.J."/>
        </authorList>
    </citation>
    <scope>NUCLEOTIDE SEQUENCE [LARGE SCALE GENOMIC DNA]</scope>
    <source>
        <strain evidence="2 3">Sa1BUA1</strain>
    </source>
</reference>
<sequence length="255" mass="27017">MLEQVSARVWVTTSPTWLTTSSVVVADDGACLLVDPALTPADLVSLQGELTGRGWHVAAAFSTHPHWDHVLWSEALPDVPRWATPGAAVASTDEELAAQAARDLPGHRWDVVGGTTPLPPDTTELPWTGLRAAVVATPGHAPGHASLHLPGEGVLVAGDMLSDVEVPLLDDDDDAVDAYRRSLQRLADVVASCDVVVPGHGRVADGAEASRRIDADHRYLDDLTAGVDPLDARLGEPRVRAEHVAQAARLGAERR</sequence>
<dbReference type="PANTHER" id="PTHR42951:SF22">
    <property type="entry name" value="METALLO BETA-LACTAMASE SUPERFAMILY LIPOPROTEIN"/>
    <property type="match status" value="1"/>
</dbReference>